<gene>
    <name evidence="6" type="ORF">S2091_2366</name>
</gene>
<evidence type="ECO:0000313" key="6">
    <source>
        <dbReference type="EMBL" id="PRC92949.1"/>
    </source>
</evidence>
<comment type="caution">
    <text evidence="6">The sequence shown here is derived from an EMBL/GenBank/DDBJ whole genome shotgun (WGS) entry which is preliminary data.</text>
</comment>
<feature type="transmembrane region" description="Helical" evidence="5">
    <location>
        <begin position="198"/>
        <end position="220"/>
    </location>
</feature>
<evidence type="ECO:0000256" key="5">
    <source>
        <dbReference type="SAM" id="Phobius"/>
    </source>
</evidence>
<keyword evidence="3 5" id="KW-1133">Transmembrane helix</keyword>
<evidence type="ECO:0000256" key="3">
    <source>
        <dbReference type="ARBA" id="ARBA00022989"/>
    </source>
</evidence>
<feature type="transmembrane region" description="Helical" evidence="5">
    <location>
        <begin position="154"/>
        <end position="172"/>
    </location>
</feature>
<evidence type="ECO:0000256" key="4">
    <source>
        <dbReference type="ARBA" id="ARBA00023136"/>
    </source>
</evidence>
<dbReference type="Pfam" id="PF07264">
    <property type="entry name" value="EI24"/>
    <property type="match status" value="1"/>
</dbReference>
<dbReference type="RefSeq" id="WP_105532045.1">
    <property type="nucleotide sequence ID" value="NZ_PUGF01000010.1"/>
</dbReference>
<evidence type="ECO:0000256" key="1">
    <source>
        <dbReference type="ARBA" id="ARBA00004141"/>
    </source>
</evidence>
<keyword evidence="7" id="KW-1185">Reference proteome</keyword>
<protein>
    <submittedName>
        <fullName evidence="6">Etoposide-induced protein 2.4 (EI24)</fullName>
    </submittedName>
</protein>
<proteinExistence type="predicted"/>
<keyword evidence="2 5" id="KW-0812">Transmembrane</keyword>
<reference evidence="6 7" key="1">
    <citation type="submission" date="2018-02" db="EMBL/GenBank/DDBJ databases">
        <title>Solimicrobium silvestre gen. nov., sp. nov., isolated from alpine forest soil.</title>
        <authorList>
            <person name="Margesin R."/>
            <person name="Albuquerque L."/>
            <person name="Zhang D.-C."/>
            <person name="Froufe H.J.C."/>
            <person name="Severino R."/>
            <person name="Roxo I."/>
            <person name="Egas C."/>
            <person name="Da Costa M.S."/>
        </authorList>
    </citation>
    <scope>NUCLEOTIDE SEQUENCE [LARGE SCALE GENOMIC DNA]</scope>
    <source>
        <strain evidence="6 7">S20-91</strain>
    </source>
</reference>
<evidence type="ECO:0000313" key="7">
    <source>
        <dbReference type="Proteomes" id="UP000237839"/>
    </source>
</evidence>
<comment type="subcellular location">
    <subcellularLocation>
        <location evidence="1">Membrane</location>
        <topology evidence="1">Multi-pass membrane protein</topology>
    </subcellularLocation>
</comment>
<name>A0A2S9GYY6_9BURK</name>
<dbReference type="AlphaFoldDB" id="A0A2S9GYY6"/>
<organism evidence="6 7">
    <name type="scientific">Solimicrobium silvestre</name>
    <dbReference type="NCBI Taxonomy" id="2099400"/>
    <lineage>
        <taxon>Bacteria</taxon>
        <taxon>Pseudomonadati</taxon>
        <taxon>Pseudomonadota</taxon>
        <taxon>Betaproteobacteria</taxon>
        <taxon>Burkholderiales</taxon>
        <taxon>Oxalobacteraceae</taxon>
        <taxon>Solimicrobium</taxon>
    </lineage>
</organism>
<sequence length="264" mass="29692">MKKVLISYGRAFLLQFNIKMLLLSLLPSVLALGLWAVVLYFSLQPLIDFLQQYFIDNNGFQLAGNILGFLGLLTLKAVIVPLIAMWLLLPLMLLTALLFVACIAMPLINRKVSQQYYPQLEKKHGGGWWSSLGYALVCVVIFVFAWLISLPLTLFMHLGLIIQPVLLGWVTYRVMAHDALAVHASAEERKIILKQHRWQLWTVGIIAGLLGALPGMVWLGGVLSVVFLPLLAAVAIWLYVLVFMFSGLWFQLFCLDALQQLRQA</sequence>
<feature type="transmembrane region" description="Helical" evidence="5">
    <location>
        <begin position="226"/>
        <end position="255"/>
    </location>
</feature>
<feature type="transmembrane region" description="Helical" evidence="5">
    <location>
        <begin position="20"/>
        <end position="41"/>
    </location>
</feature>
<keyword evidence="4 5" id="KW-0472">Membrane</keyword>
<dbReference type="EMBL" id="PUGF01000010">
    <property type="protein sequence ID" value="PRC92949.1"/>
    <property type="molecule type" value="Genomic_DNA"/>
</dbReference>
<feature type="transmembrane region" description="Helical" evidence="5">
    <location>
        <begin position="128"/>
        <end position="148"/>
    </location>
</feature>
<dbReference type="OrthoDB" id="8565703at2"/>
<feature type="transmembrane region" description="Helical" evidence="5">
    <location>
        <begin position="89"/>
        <end position="108"/>
    </location>
</feature>
<dbReference type="Proteomes" id="UP000237839">
    <property type="component" value="Unassembled WGS sequence"/>
</dbReference>
<evidence type="ECO:0000256" key="2">
    <source>
        <dbReference type="ARBA" id="ARBA00022692"/>
    </source>
</evidence>
<dbReference type="InterPro" id="IPR059112">
    <property type="entry name" value="CysZ/EI24"/>
</dbReference>
<accession>A0A2S9GYY6</accession>